<evidence type="ECO:0000313" key="3">
    <source>
        <dbReference type="Proteomes" id="UP001468345"/>
    </source>
</evidence>
<keyword evidence="3" id="KW-1185">Reference proteome</keyword>
<dbReference type="Proteomes" id="UP001468345">
    <property type="component" value="Chromosome"/>
</dbReference>
<keyword evidence="1" id="KW-0812">Transmembrane</keyword>
<reference evidence="2 3" key="1">
    <citation type="journal article" date="2024" name="ISME J.">
        <title>Staphylococcus epidermidis bacteriocin A37 kills natural competitors with a unique mechanism of action.</title>
        <authorList>
            <person name="Puls J.S."/>
            <person name="Winnerling B."/>
            <person name="Power J.J."/>
            <person name="Kruger A.M."/>
            <person name="Brajtenbach D."/>
            <person name="Johnson M."/>
            <person name="Bilici K."/>
            <person name="Camus L."/>
            <person name="Fliesswasser T."/>
            <person name="Schneider T."/>
            <person name="Sahl H.G."/>
            <person name="Ghosal D."/>
            <person name="Kubitscheck U."/>
            <person name="Heilbronner S."/>
            <person name="Grein F."/>
        </authorList>
    </citation>
    <scope>NUCLEOTIDE SEQUENCE [LARGE SCALE GENOMIC DNA]</scope>
    <source>
        <strain evidence="2 3">SCK7</strain>
    </source>
</reference>
<protein>
    <recommendedName>
        <fullName evidence="4">Mid2-like cell wall stress sensor domain protein</fullName>
    </recommendedName>
</protein>
<evidence type="ECO:0000256" key="1">
    <source>
        <dbReference type="SAM" id="Phobius"/>
    </source>
</evidence>
<dbReference type="RefSeq" id="WP_341636480.1">
    <property type="nucleotide sequence ID" value="NZ_CP133006.1"/>
</dbReference>
<accession>A0ABZ2WCT7</accession>
<evidence type="ECO:0000313" key="2">
    <source>
        <dbReference type="EMBL" id="WZG09997.1"/>
    </source>
</evidence>
<feature type="transmembrane region" description="Helical" evidence="1">
    <location>
        <begin position="6"/>
        <end position="31"/>
    </location>
</feature>
<dbReference type="EMBL" id="CP133006">
    <property type="protein sequence ID" value="WZG09997.1"/>
    <property type="molecule type" value="Genomic_DNA"/>
</dbReference>
<name>A0ABZ2WCT7_9STAP</name>
<organism evidence="2 3">
    <name type="scientific">Staphylococcus casei</name>
    <dbReference type="NCBI Taxonomy" id="201828"/>
    <lineage>
        <taxon>Bacteria</taxon>
        <taxon>Bacillati</taxon>
        <taxon>Bacillota</taxon>
        <taxon>Bacilli</taxon>
        <taxon>Bacillales</taxon>
        <taxon>Staphylococcaceae</taxon>
        <taxon>Staphylococcus</taxon>
    </lineage>
</organism>
<proteinExistence type="predicted"/>
<keyword evidence="1" id="KW-0472">Membrane</keyword>
<gene>
    <name evidence="2" type="ORF">SHJJP9002_001972</name>
</gene>
<keyword evidence="1" id="KW-1133">Transmembrane helix</keyword>
<feature type="transmembrane region" description="Helical" evidence="1">
    <location>
        <begin position="52"/>
        <end position="71"/>
    </location>
</feature>
<sequence length="72" mass="8366">MDILKLIFLILFVISLAIFIVYSIFTFYFILSKKQNEISDNEYKEKLKKVGKANIIILIVMVLFAVAYTLIS</sequence>
<evidence type="ECO:0008006" key="4">
    <source>
        <dbReference type="Google" id="ProtNLM"/>
    </source>
</evidence>